<feature type="transmembrane region" description="Helical" evidence="8">
    <location>
        <begin position="375"/>
        <end position="395"/>
    </location>
</feature>
<feature type="transmembrane region" description="Helical" evidence="8">
    <location>
        <begin position="158"/>
        <end position="176"/>
    </location>
</feature>
<evidence type="ECO:0000256" key="8">
    <source>
        <dbReference type="SAM" id="Phobius"/>
    </source>
</evidence>
<name>A0AAW0LT11_QUESU</name>
<dbReference type="InterPro" id="IPR030182">
    <property type="entry name" value="PUP_plant"/>
</dbReference>
<feature type="transmembrane region" description="Helical" evidence="8">
    <location>
        <begin position="225"/>
        <end position="246"/>
    </location>
</feature>
<comment type="caution">
    <text evidence="9">The sequence shown here is derived from an EMBL/GenBank/DDBJ whole genome shotgun (WGS) entry which is preliminary data.</text>
</comment>
<evidence type="ECO:0000256" key="2">
    <source>
        <dbReference type="ARBA" id="ARBA00006213"/>
    </source>
</evidence>
<dbReference type="PANTHER" id="PTHR31376">
    <property type="entry name" value="OS09G0467300 PROTEIN-RELATED"/>
    <property type="match status" value="1"/>
</dbReference>
<feature type="transmembrane region" description="Helical" evidence="8">
    <location>
        <begin position="83"/>
        <end position="104"/>
    </location>
</feature>
<evidence type="ECO:0000313" key="10">
    <source>
        <dbReference type="Proteomes" id="UP000237347"/>
    </source>
</evidence>
<dbReference type="EMBL" id="PKMF04000057">
    <property type="protein sequence ID" value="KAK7854281.1"/>
    <property type="molecule type" value="Genomic_DNA"/>
</dbReference>
<feature type="transmembrane region" description="Helical" evidence="8">
    <location>
        <begin position="341"/>
        <end position="363"/>
    </location>
</feature>
<evidence type="ECO:0000256" key="6">
    <source>
        <dbReference type="ARBA" id="ARBA00023136"/>
    </source>
</evidence>
<evidence type="ECO:0000256" key="5">
    <source>
        <dbReference type="ARBA" id="ARBA00022989"/>
    </source>
</evidence>
<feature type="transmembrane region" description="Helical" evidence="8">
    <location>
        <begin position="116"/>
        <end position="138"/>
    </location>
</feature>
<dbReference type="SUPFAM" id="SSF103481">
    <property type="entry name" value="Multidrug resistance efflux transporter EmrE"/>
    <property type="match status" value="1"/>
</dbReference>
<feature type="transmembrane region" description="Helical" evidence="8">
    <location>
        <begin position="508"/>
        <end position="528"/>
    </location>
</feature>
<evidence type="ECO:0000256" key="4">
    <source>
        <dbReference type="ARBA" id="ARBA00022692"/>
    </source>
</evidence>
<feature type="transmembrane region" description="Helical" evidence="8">
    <location>
        <begin position="548"/>
        <end position="566"/>
    </location>
</feature>
<dbReference type="PANTHER" id="PTHR31376:SF16">
    <property type="entry name" value="PURINE PERMEASE-RELATED"/>
    <property type="match status" value="1"/>
</dbReference>
<feature type="transmembrane region" description="Helical" evidence="8">
    <location>
        <begin position="415"/>
        <end position="433"/>
    </location>
</feature>
<feature type="transmembrane region" description="Helical" evidence="8">
    <location>
        <begin position="440"/>
        <end position="464"/>
    </location>
</feature>
<reference evidence="9 10" key="1">
    <citation type="journal article" date="2018" name="Sci. Data">
        <title>The draft genome sequence of cork oak.</title>
        <authorList>
            <person name="Ramos A.M."/>
            <person name="Usie A."/>
            <person name="Barbosa P."/>
            <person name="Barros P.M."/>
            <person name="Capote T."/>
            <person name="Chaves I."/>
            <person name="Simoes F."/>
            <person name="Abreu I."/>
            <person name="Carrasquinho I."/>
            <person name="Faro C."/>
            <person name="Guimaraes J.B."/>
            <person name="Mendonca D."/>
            <person name="Nobrega F."/>
            <person name="Rodrigues L."/>
            <person name="Saibo N.J.M."/>
            <person name="Varela M.C."/>
            <person name="Egas C."/>
            <person name="Matos J."/>
            <person name="Miguel C.M."/>
            <person name="Oliveira M.M."/>
            <person name="Ricardo C.P."/>
            <person name="Goncalves S."/>
        </authorList>
    </citation>
    <scope>NUCLEOTIDE SEQUENCE [LARGE SCALE GENOMIC DNA]</scope>
    <source>
        <strain evidence="10">cv. HL8</strain>
    </source>
</reference>
<gene>
    <name evidence="9" type="primary">PUP21_6</name>
    <name evidence="9" type="ORF">CFP56_032918</name>
</gene>
<feature type="transmembrane region" description="Helical" evidence="8">
    <location>
        <begin position="253"/>
        <end position="270"/>
    </location>
</feature>
<evidence type="ECO:0000256" key="7">
    <source>
        <dbReference type="SAM" id="MobiDB-lite"/>
    </source>
</evidence>
<evidence type="ECO:0000256" key="1">
    <source>
        <dbReference type="ARBA" id="ARBA00004141"/>
    </source>
</evidence>
<dbReference type="Proteomes" id="UP000237347">
    <property type="component" value="Unassembled WGS sequence"/>
</dbReference>
<dbReference type="AlphaFoldDB" id="A0AAW0LT11"/>
<feature type="compositionally biased region" description="Polar residues" evidence="7">
    <location>
        <begin position="1"/>
        <end position="11"/>
    </location>
</feature>
<accession>A0AAW0LT11</accession>
<feature type="transmembrane region" description="Helical" evidence="8">
    <location>
        <begin position="587"/>
        <end position="609"/>
    </location>
</feature>
<dbReference type="GO" id="GO:0015211">
    <property type="term" value="F:purine nucleoside transmembrane transporter activity"/>
    <property type="evidence" value="ECO:0007669"/>
    <property type="project" value="InterPro"/>
</dbReference>
<feature type="transmembrane region" description="Helical" evidence="8">
    <location>
        <begin position="615"/>
        <end position="636"/>
    </location>
</feature>
<feature type="transmembrane region" description="Helical" evidence="8">
    <location>
        <begin position="643"/>
        <end position="660"/>
    </location>
</feature>
<organism evidence="9 10">
    <name type="scientific">Quercus suber</name>
    <name type="common">Cork oak</name>
    <dbReference type="NCBI Taxonomy" id="58331"/>
    <lineage>
        <taxon>Eukaryota</taxon>
        <taxon>Viridiplantae</taxon>
        <taxon>Streptophyta</taxon>
        <taxon>Embryophyta</taxon>
        <taxon>Tracheophyta</taxon>
        <taxon>Spermatophyta</taxon>
        <taxon>Magnoliopsida</taxon>
        <taxon>eudicotyledons</taxon>
        <taxon>Gunneridae</taxon>
        <taxon>Pentapetalae</taxon>
        <taxon>rosids</taxon>
        <taxon>fabids</taxon>
        <taxon>Fagales</taxon>
        <taxon>Fagaceae</taxon>
        <taxon>Quercus</taxon>
    </lineage>
</organism>
<protein>
    <submittedName>
        <fullName evidence="9">Purine permease 21</fullName>
    </submittedName>
</protein>
<dbReference type="GO" id="GO:0016020">
    <property type="term" value="C:membrane"/>
    <property type="evidence" value="ECO:0007669"/>
    <property type="project" value="UniProtKB-SubCell"/>
</dbReference>
<evidence type="ECO:0000256" key="3">
    <source>
        <dbReference type="ARBA" id="ARBA00022448"/>
    </source>
</evidence>
<keyword evidence="10" id="KW-1185">Reference proteome</keyword>
<dbReference type="GO" id="GO:0005345">
    <property type="term" value="F:purine nucleobase transmembrane transporter activity"/>
    <property type="evidence" value="ECO:0007669"/>
    <property type="project" value="UniProtKB-ARBA"/>
</dbReference>
<keyword evidence="6 8" id="KW-0472">Membrane</keyword>
<keyword evidence="3" id="KW-0813">Transport</keyword>
<evidence type="ECO:0000313" key="9">
    <source>
        <dbReference type="EMBL" id="KAK7854281.1"/>
    </source>
</evidence>
<feature type="transmembrane region" description="Helical" evidence="8">
    <location>
        <begin position="52"/>
        <end position="77"/>
    </location>
</feature>
<dbReference type="Pfam" id="PF16913">
    <property type="entry name" value="PUNUT"/>
    <property type="match status" value="2"/>
</dbReference>
<keyword evidence="5 8" id="KW-1133">Transmembrane helix</keyword>
<sequence>MEPAQELQQDTQADDREQNSNKGTFVTNLMKLPRLKHYKWWLRNNLMYSYGLLYLPVSTYSLLCATQLAFNALFSFFFNSQKFTPFILNSLVLLTISASLLAVNTNSENMTRIPKGMYVIGFLCTLGASAIFSLNLSLVQLSFQKVIKTETFSAVLDMQIYPSFVATCGCVVGLFASGEWKILRNEMENYGKGRVSYMMTLIWTAEAWQISSTAMLGLIFEVSSLFCSVISTLALPVVPILVVMFFNDKMDGVKVTALVLAVWGFLSYIYQHYLDDSKSKVNKTSNNEASGAGAVIEKRKEMSTENPGFAAIWLVIECKSHIKGTSVINLMELLRLKHYKWWLRVASYSFFLVAGQVAAILLGRLYYDQGGNSKWMATFVQSAGFPILLPLQYFFSPSLTSTANTPLNTSSTKSPPLSTLALLYFAFGLMLMGDDLMNSYGLLYLPVSTYSLLCATQLAFNAIFSFFFNSQKITPFILNSLVLLTISASLVAVNTDSENMTGVPKGKYAVGFLCTLCASATDSLYHSLVQLSFQRVIKIETFSAVLDMQIYPSFISACGCVAGFFASGEWKFLGKEMENYGKGRVSYMMTLIWTAVTWQISSVGMLGLIFEVSSLFCNVISTLSLPAVPILAVIFFHDKMNGVKVMALLLAVWGFLSYIYQHYLDDSKSKVNKTSAQGAEPIIEVC</sequence>
<feature type="region of interest" description="Disordered" evidence="7">
    <location>
        <begin position="1"/>
        <end position="20"/>
    </location>
</feature>
<keyword evidence="4 8" id="KW-0812">Transmembrane</keyword>
<comment type="similarity">
    <text evidence="2">Belongs to the purine permeases (TC 2.A.7.14) family.</text>
</comment>
<proteinExistence type="inferred from homology"/>
<comment type="subcellular location">
    <subcellularLocation>
        <location evidence="1">Membrane</location>
        <topology evidence="1">Multi-pass membrane protein</topology>
    </subcellularLocation>
</comment>
<feature type="transmembrane region" description="Helical" evidence="8">
    <location>
        <begin position="476"/>
        <end position="496"/>
    </location>
</feature>
<dbReference type="InterPro" id="IPR037185">
    <property type="entry name" value="EmrE-like"/>
</dbReference>